<reference evidence="3 4" key="1">
    <citation type="submission" date="2017-04" db="EMBL/GenBank/DDBJ databases">
        <authorList>
            <person name="Afonso C.L."/>
            <person name="Miller P.J."/>
            <person name="Scott M.A."/>
            <person name="Spackman E."/>
            <person name="Goraichik I."/>
            <person name="Dimitrov K.M."/>
            <person name="Suarez D.L."/>
            <person name="Swayne D.E."/>
        </authorList>
    </citation>
    <scope>NUCLEOTIDE SEQUENCE [LARGE SCALE GENOMIC DNA]</scope>
    <source>
        <strain evidence="3 4">DSM 12816</strain>
    </source>
</reference>
<dbReference type="PROSITE" id="PS51257">
    <property type="entry name" value="PROKAR_LIPOPROTEIN"/>
    <property type="match status" value="1"/>
</dbReference>
<dbReference type="STRING" id="1122930.SAMN02745168_1071"/>
<evidence type="ECO:0000259" key="2">
    <source>
        <dbReference type="Pfam" id="PF12146"/>
    </source>
</evidence>
<organism evidence="3 4">
    <name type="scientific">Papillibacter cinnamivorans DSM 12816</name>
    <dbReference type="NCBI Taxonomy" id="1122930"/>
    <lineage>
        <taxon>Bacteria</taxon>
        <taxon>Bacillati</taxon>
        <taxon>Bacillota</taxon>
        <taxon>Clostridia</taxon>
        <taxon>Eubacteriales</taxon>
        <taxon>Oscillospiraceae</taxon>
        <taxon>Papillibacter</taxon>
    </lineage>
</organism>
<keyword evidence="1" id="KW-0732">Signal</keyword>
<dbReference type="Proteomes" id="UP000192790">
    <property type="component" value="Unassembled WGS sequence"/>
</dbReference>
<feature type="signal peptide" evidence="1">
    <location>
        <begin position="1"/>
        <end position="19"/>
    </location>
</feature>
<feature type="chain" id="PRO_5012009205" description="Serine aminopeptidase S33 domain-containing protein" evidence="1">
    <location>
        <begin position="20"/>
        <end position="336"/>
    </location>
</feature>
<dbReference type="GO" id="GO:0052689">
    <property type="term" value="F:carboxylic ester hydrolase activity"/>
    <property type="evidence" value="ECO:0007669"/>
    <property type="project" value="TreeGrafter"/>
</dbReference>
<dbReference type="OrthoDB" id="9809549at2"/>
<proteinExistence type="predicted"/>
<dbReference type="InterPro" id="IPR029058">
    <property type="entry name" value="AB_hydrolase_fold"/>
</dbReference>
<dbReference type="EMBL" id="FWXW01000002">
    <property type="protein sequence ID" value="SMC47558.1"/>
    <property type="molecule type" value="Genomic_DNA"/>
</dbReference>
<dbReference type="InterPro" id="IPR053145">
    <property type="entry name" value="AB_hydrolase_Est10"/>
</dbReference>
<evidence type="ECO:0000256" key="1">
    <source>
        <dbReference type="SAM" id="SignalP"/>
    </source>
</evidence>
<feature type="domain" description="Serine aminopeptidase S33" evidence="2">
    <location>
        <begin position="91"/>
        <end position="300"/>
    </location>
</feature>
<sequence length="336" mass="36271">MIRKALSLVLCAAALVGLAACGGRTETGTPAGEFYEEISIRVGAGESKVEGLLTLPKDAEKPPVVILIQGWGNTDMDETLGAAENKPFLEIARGLAAQGIATIRFNKRFYQYPTEVSELGDKATVYDEILNDASAAVTLAAADERLGPIFVLGHSLGGMLAPKVALDRPEVAGVISLAGTLRWLEDVILDQYRAALSEQENITLENKEALLSQVAEAGERVKALTADSPGQILLDIPSAYWLSLRETTGAETAKQLTCPVLALQGTEDYRVFPETDYPLWTETLGNQVTGHLYDGLNHLFMPWNGKRDTTEYDTPGHVSQAVIDDIAEWVGRVSQS</sequence>
<protein>
    <recommendedName>
        <fullName evidence="2">Serine aminopeptidase S33 domain-containing protein</fullName>
    </recommendedName>
</protein>
<name>A0A1W1ZHP0_9FIRM</name>
<dbReference type="Pfam" id="PF12146">
    <property type="entry name" value="Hydrolase_4"/>
    <property type="match status" value="1"/>
</dbReference>
<gene>
    <name evidence="3" type="ORF">SAMN02745168_1071</name>
</gene>
<dbReference type="SUPFAM" id="SSF53474">
    <property type="entry name" value="alpha/beta-Hydrolases"/>
    <property type="match status" value="1"/>
</dbReference>
<dbReference type="Gene3D" id="3.40.50.1820">
    <property type="entry name" value="alpha/beta hydrolase"/>
    <property type="match status" value="1"/>
</dbReference>
<evidence type="ECO:0000313" key="4">
    <source>
        <dbReference type="Proteomes" id="UP000192790"/>
    </source>
</evidence>
<dbReference type="PANTHER" id="PTHR43265:SF1">
    <property type="entry name" value="ESTERASE ESTD"/>
    <property type="match status" value="1"/>
</dbReference>
<dbReference type="AlphaFoldDB" id="A0A1W1ZHP0"/>
<dbReference type="PANTHER" id="PTHR43265">
    <property type="entry name" value="ESTERASE ESTD"/>
    <property type="match status" value="1"/>
</dbReference>
<accession>A0A1W1ZHP0</accession>
<keyword evidence="4" id="KW-1185">Reference proteome</keyword>
<dbReference type="InterPro" id="IPR022742">
    <property type="entry name" value="Hydrolase_4"/>
</dbReference>
<dbReference type="RefSeq" id="WP_084233704.1">
    <property type="nucleotide sequence ID" value="NZ_FWXW01000002.1"/>
</dbReference>
<evidence type="ECO:0000313" key="3">
    <source>
        <dbReference type="EMBL" id="SMC47558.1"/>
    </source>
</evidence>